<dbReference type="InterPro" id="IPR036291">
    <property type="entry name" value="NAD(P)-bd_dom_sf"/>
</dbReference>
<dbReference type="Proteomes" id="UP000176786">
    <property type="component" value="Unassembled WGS sequence"/>
</dbReference>
<evidence type="ECO:0000313" key="10">
    <source>
        <dbReference type="Proteomes" id="UP000176786"/>
    </source>
</evidence>
<dbReference type="SUPFAM" id="SSF51735">
    <property type="entry name" value="NAD(P)-binding Rossmann-fold domains"/>
    <property type="match status" value="1"/>
</dbReference>
<dbReference type="InterPro" id="IPR016040">
    <property type="entry name" value="NAD(P)-bd_dom"/>
</dbReference>
<dbReference type="EMBL" id="MFES01000036">
    <property type="protein sequence ID" value="OGE84759.1"/>
    <property type="molecule type" value="Genomic_DNA"/>
</dbReference>
<evidence type="ECO:0000313" key="9">
    <source>
        <dbReference type="EMBL" id="OGE84759.1"/>
    </source>
</evidence>
<dbReference type="STRING" id="1817832.A3J48_04345"/>
<evidence type="ECO:0000256" key="3">
    <source>
        <dbReference type="ARBA" id="ARBA00008178"/>
    </source>
</evidence>
<dbReference type="Gene3D" id="3.40.50.720">
    <property type="entry name" value="NAD(P)-binding Rossmann-like Domain"/>
    <property type="match status" value="1"/>
</dbReference>
<comment type="catalytic activity">
    <reaction evidence="1 7">
        <text>dTDP-alpha-D-glucose = dTDP-4-dehydro-6-deoxy-alpha-D-glucose + H2O</text>
        <dbReference type="Rhea" id="RHEA:17221"/>
        <dbReference type="ChEBI" id="CHEBI:15377"/>
        <dbReference type="ChEBI" id="CHEBI:57477"/>
        <dbReference type="ChEBI" id="CHEBI:57649"/>
        <dbReference type="EC" id="4.2.1.46"/>
    </reaction>
</comment>
<feature type="domain" description="NAD(P)-binding" evidence="8">
    <location>
        <begin position="4"/>
        <end position="304"/>
    </location>
</feature>
<keyword evidence="6 7" id="KW-0456">Lyase</keyword>
<evidence type="ECO:0000256" key="1">
    <source>
        <dbReference type="ARBA" id="ARBA00001539"/>
    </source>
</evidence>
<comment type="similarity">
    <text evidence="3 7">Belongs to the NAD(P)-dependent epimerase/dehydratase family. dTDP-glucose dehydratase subfamily.</text>
</comment>
<evidence type="ECO:0000256" key="7">
    <source>
        <dbReference type="RuleBase" id="RU004473"/>
    </source>
</evidence>
<dbReference type="NCBIfam" id="TIGR01181">
    <property type="entry name" value="dTDP_gluc_dehyt"/>
    <property type="match status" value="1"/>
</dbReference>
<evidence type="ECO:0000256" key="4">
    <source>
        <dbReference type="ARBA" id="ARBA00011990"/>
    </source>
</evidence>
<reference evidence="9 10" key="1">
    <citation type="journal article" date="2016" name="Nat. Commun.">
        <title>Thousands of microbial genomes shed light on interconnected biogeochemical processes in an aquifer system.</title>
        <authorList>
            <person name="Anantharaman K."/>
            <person name="Brown C.T."/>
            <person name="Hug L.A."/>
            <person name="Sharon I."/>
            <person name="Castelle C.J."/>
            <person name="Probst A.J."/>
            <person name="Thomas B.C."/>
            <person name="Singh A."/>
            <person name="Wilkins M.J."/>
            <person name="Karaoz U."/>
            <person name="Brodie E.L."/>
            <person name="Williams K.H."/>
            <person name="Hubbard S.S."/>
            <person name="Banfield J.F."/>
        </authorList>
    </citation>
    <scope>NUCLEOTIDE SEQUENCE [LARGE SCALE GENOMIC DNA]</scope>
</reference>
<organism evidence="9 10">
    <name type="scientific">Candidatus Doudnabacteria bacterium RIFCSPHIGHO2_02_FULL_46_11</name>
    <dbReference type="NCBI Taxonomy" id="1817832"/>
    <lineage>
        <taxon>Bacteria</taxon>
        <taxon>Candidatus Doudnaibacteriota</taxon>
    </lineage>
</organism>
<dbReference type="GO" id="GO:0008460">
    <property type="term" value="F:dTDP-glucose 4,6-dehydratase activity"/>
    <property type="evidence" value="ECO:0007669"/>
    <property type="project" value="UniProtKB-EC"/>
</dbReference>
<name>A0A1F5P4B4_9BACT</name>
<dbReference type="InterPro" id="IPR005888">
    <property type="entry name" value="dTDP_Gluc_deHydtase"/>
</dbReference>
<evidence type="ECO:0000259" key="8">
    <source>
        <dbReference type="Pfam" id="PF16363"/>
    </source>
</evidence>
<protein>
    <recommendedName>
        <fullName evidence="4 7">dTDP-glucose 4,6-dehydratase</fullName>
        <ecNumber evidence="4 7">4.2.1.46</ecNumber>
    </recommendedName>
</protein>
<evidence type="ECO:0000256" key="5">
    <source>
        <dbReference type="ARBA" id="ARBA00023027"/>
    </source>
</evidence>
<evidence type="ECO:0000256" key="2">
    <source>
        <dbReference type="ARBA" id="ARBA00001911"/>
    </source>
</evidence>
<proteinExistence type="inferred from homology"/>
<comment type="caution">
    <text evidence="9">The sequence shown here is derived from an EMBL/GenBank/DDBJ whole genome shotgun (WGS) entry which is preliminary data.</text>
</comment>
<sequence length="333" mass="37407">MKILVTGGAGFMGSNFVHYWLNNHPEDELINFDALTYAGNPDNLKGSEDSPKYKFIKGDIRDKDAVQSAMAGVEVVVHFAAETHVDRSILGPAEFVTTNVVGTQVLLSEAMAVKVKRFHHISTDEVFGSLKLGTKESFNENTPYQPRSPYSASKAGSDHLVRAFYETYGLPITISNASNYYGPYQFPEKFIPRLIIRGLLGFTLPVYGEGKNIRDWLYTEDHCRAIDLILTKGKVGETYLVGSNSERANIDVARLICDYLGISQGKIEFVKDRPGHDLRYAIDGTKLKTELGWQAIGNFEDNLKSVVEWYKNNEVWWRPLLEKAEIEKGNITL</sequence>
<dbReference type="Pfam" id="PF16363">
    <property type="entry name" value="GDP_Man_Dehyd"/>
    <property type="match status" value="1"/>
</dbReference>
<dbReference type="CDD" id="cd05246">
    <property type="entry name" value="dTDP_GD_SDR_e"/>
    <property type="match status" value="1"/>
</dbReference>
<dbReference type="Gene3D" id="3.90.25.10">
    <property type="entry name" value="UDP-galactose 4-epimerase, domain 1"/>
    <property type="match status" value="1"/>
</dbReference>
<dbReference type="PANTHER" id="PTHR43000">
    <property type="entry name" value="DTDP-D-GLUCOSE 4,6-DEHYDRATASE-RELATED"/>
    <property type="match status" value="1"/>
</dbReference>
<gene>
    <name evidence="9" type="ORF">A3J48_04345</name>
</gene>
<keyword evidence="5" id="KW-0520">NAD</keyword>
<dbReference type="AlphaFoldDB" id="A0A1F5P4B4"/>
<evidence type="ECO:0000256" key="6">
    <source>
        <dbReference type="ARBA" id="ARBA00023239"/>
    </source>
</evidence>
<comment type="cofactor">
    <cofactor evidence="2 7">
        <name>NAD(+)</name>
        <dbReference type="ChEBI" id="CHEBI:57540"/>
    </cofactor>
</comment>
<dbReference type="GO" id="GO:0009225">
    <property type="term" value="P:nucleotide-sugar metabolic process"/>
    <property type="evidence" value="ECO:0007669"/>
    <property type="project" value="InterPro"/>
</dbReference>
<dbReference type="EC" id="4.2.1.46" evidence="4 7"/>
<accession>A0A1F5P4B4</accession>